<accession>A0ABX7S8V8</accession>
<evidence type="ECO:0000259" key="3">
    <source>
        <dbReference type="Pfam" id="PF17746"/>
    </source>
</evidence>
<dbReference type="InterPro" id="IPR040452">
    <property type="entry name" value="SfsA_C"/>
</dbReference>
<dbReference type="InterPro" id="IPR041465">
    <property type="entry name" value="SfsA_N"/>
</dbReference>
<sequence length="234" mass="27074">MSEKILHIPYDYRGTFIKRLNKFVGVVSINNKEELVHIHDPGRLQELLFPGNYVVVKHINNSKRKTKYDLVAAVKEKNWIIVNSSYHRKIAEYILNSPKISPLKKIKFVKAEQMFGNSRLDFYVETDSKKIWIEVKGCTLSRDKIALFPDAPTRRGTKHIEELIHAKSSGFSAALLILIFAPARCFKPNIETDRRFAETFVNALDNGIEVYAIQLEYQIKTQNLMFKTFLPLCL</sequence>
<dbReference type="RefSeq" id="WP_207566465.1">
    <property type="nucleotide sequence ID" value="NZ_CP071446.1"/>
</dbReference>
<organism evidence="4 5">
    <name type="scientific">Thermosipho ferrireducens</name>
    <dbReference type="NCBI Taxonomy" id="2571116"/>
    <lineage>
        <taxon>Bacteria</taxon>
        <taxon>Thermotogati</taxon>
        <taxon>Thermotogota</taxon>
        <taxon>Thermotogae</taxon>
        <taxon>Thermotogales</taxon>
        <taxon>Fervidobacteriaceae</taxon>
        <taxon>Thermosipho</taxon>
    </lineage>
</organism>
<dbReference type="NCBIfam" id="TIGR00230">
    <property type="entry name" value="sfsA"/>
    <property type="match status" value="1"/>
</dbReference>
<keyword evidence="5" id="KW-1185">Reference proteome</keyword>
<dbReference type="Pfam" id="PF17746">
    <property type="entry name" value="SfsA_N"/>
    <property type="match status" value="1"/>
</dbReference>
<feature type="domain" description="SfsA N-terminal OB" evidence="3">
    <location>
        <begin position="17"/>
        <end position="82"/>
    </location>
</feature>
<comment type="similarity">
    <text evidence="1">Belongs to the SfsA family.</text>
</comment>
<evidence type="ECO:0000256" key="1">
    <source>
        <dbReference type="HAMAP-Rule" id="MF_00095"/>
    </source>
</evidence>
<dbReference type="EMBL" id="CP071446">
    <property type="protein sequence ID" value="QTA37741.1"/>
    <property type="molecule type" value="Genomic_DNA"/>
</dbReference>
<dbReference type="HAMAP" id="MF_00095">
    <property type="entry name" value="SfsA"/>
    <property type="match status" value="1"/>
</dbReference>
<dbReference type="Gene3D" id="2.40.50.580">
    <property type="match status" value="1"/>
</dbReference>
<evidence type="ECO:0000313" key="4">
    <source>
        <dbReference type="EMBL" id="QTA37741.1"/>
    </source>
</evidence>
<dbReference type="CDD" id="cd22357">
    <property type="entry name" value="SfsA-like"/>
    <property type="match status" value="1"/>
</dbReference>
<reference evidence="4 5" key="1">
    <citation type="submission" date="2021-03" db="EMBL/GenBank/DDBJ databases">
        <title>Thermosipho ferrireducens sp.nov., an anaerobic thermophilic iron-reducing bacterium isolated from a deep-sea hydrothermal sulfide deposits.</title>
        <authorList>
            <person name="Zeng X."/>
            <person name="Chen Y."/>
            <person name="Shao Z."/>
        </authorList>
    </citation>
    <scope>NUCLEOTIDE SEQUENCE [LARGE SCALE GENOMIC DNA]</scope>
    <source>
        <strain evidence="4 5">JL129W03</strain>
    </source>
</reference>
<evidence type="ECO:0000313" key="5">
    <source>
        <dbReference type="Proteomes" id="UP000671862"/>
    </source>
</evidence>
<feature type="domain" description="Sugar fermentation stimulation protein C-terminal" evidence="2">
    <location>
        <begin position="86"/>
        <end position="218"/>
    </location>
</feature>
<proteinExistence type="inferred from homology"/>
<evidence type="ECO:0000259" key="2">
    <source>
        <dbReference type="Pfam" id="PF03749"/>
    </source>
</evidence>
<protein>
    <recommendedName>
        <fullName evidence="1">Sugar fermentation stimulation protein homolog</fullName>
    </recommendedName>
</protein>
<gene>
    <name evidence="1 4" type="primary">sfsA</name>
    <name evidence="4" type="ORF">JYK00_08440</name>
</gene>
<dbReference type="Pfam" id="PF03749">
    <property type="entry name" value="SfsA"/>
    <property type="match status" value="1"/>
</dbReference>
<dbReference type="Proteomes" id="UP000671862">
    <property type="component" value="Chromosome"/>
</dbReference>
<name>A0ABX7S8V8_9BACT</name>
<dbReference type="PANTHER" id="PTHR30545">
    <property type="entry name" value="SUGAR FERMENTATION STIMULATION PROTEIN A"/>
    <property type="match status" value="1"/>
</dbReference>
<dbReference type="InterPro" id="IPR005224">
    <property type="entry name" value="SfsA"/>
</dbReference>
<dbReference type="PANTHER" id="PTHR30545:SF2">
    <property type="entry name" value="SUGAR FERMENTATION STIMULATION PROTEIN A"/>
    <property type="match status" value="1"/>
</dbReference>
<dbReference type="Gene3D" id="3.40.1350.60">
    <property type="match status" value="1"/>
</dbReference>